<evidence type="ECO:0000313" key="3">
    <source>
        <dbReference type="Proteomes" id="UP001431209"/>
    </source>
</evidence>
<dbReference type="InterPro" id="IPR014710">
    <property type="entry name" value="RmlC-like_jellyroll"/>
</dbReference>
<keyword evidence="3" id="KW-1185">Reference proteome</keyword>
<dbReference type="EMBL" id="JAOPGA020000136">
    <property type="protein sequence ID" value="KAL0477060.1"/>
    <property type="molecule type" value="Genomic_DNA"/>
</dbReference>
<sequence length="123" mass="14034">MPKPEIEFTSSSSIIPSYLTPEDPACSGFSTLKILSRDPDTGDQTSLLNHPPGCHWGSPYCVHEFWEEAYILKGRMYDKTLKKWFDAGHFCSRPPGMKHGPYQADEEHGCEELCYISYDKIKQ</sequence>
<dbReference type="SUPFAM" id="SSF51182">
    <property type="entry name" value="RmlC-like cupins"/>
    <property type="match status" value="1"/>
</dbReference>
<feature type="domain" description="ChrR-like cupin" evidence="1">
    <location>
        <begin position="32"/>
        <end position="107"/>
    </location>
</feature>
<dbReference type="Gene3D" id="2.60.120.10">
    <property type="entry name" value="Jelly Rolls"/>
    <property type="match status" value="1"/>
</dbReference>
<reference evidence="2 3" key="1">
    <citation type="submission" date="2024-03" db="EMBL/GenBank/DDBJ databases">
        <title>The Acrasis kona genome and developmental transcriptomes reveal deep origins of eukaryotic multicellular pathways.</title>
        <authorList>
            <person name="Sheikh S."/>
            <person name="Fu C.-J."/>
            <person name="Brown M.W."/>
            <person name="Baldauf S.L."/>
        </authorList>
    </citation>
    <scope>NUCLEOTIDE SEQUENCE [LARGE SCALE GENOMIC DNA]</scope>
    <source>
        <strain evidence="2 3">ATCC MYA-3509</strain>
    </source>
</reference>
<name>A0AAW2YJP9_9EUKA</name>
<evidence type="ECO:0000259" key="1">
    <source>
        <dbReference type="Pfam" id="PF12973"/>
    </source>
</evidence>
<evidence type="ECO:0000313" key="2">
    <source>
        <dbReference type="EMBL" id="KAL0477060.1"/>
    </source>
</evidence>
<dbReference type="AlphaFoldDB" id="A0AAW2YJP9"/>
<protein>
    <recommendedName>
        <fullName evidence="1">ChrR-like cupin domain-containing protein</fullName>
    </recommendedName>
</protein>
<dbReference type="Pfam" id="PF12973">
    <property type="entry name" value="Cupin_7"/>
    <property type="match status" value="1"/>
</dbReference>
<accession>A0AAW2YJP9</accession>
<dbReference type="InterPro" id="IPR011051">
    <property type="entry name" value="RmlC_Cupin_sf"/>
</dbReference>
<proteinExistence type="predicted"/>
<dbReference type="InterPro" id="IPR025979">
    <property type="entry name" value="ChrR-like_cupin_dom"/>
</dbReference>
<comment type="caution">
    <text evidence="2">The sequence shown here is derived from an EMBL/GenBank/DDBJ whole genome shotgun (WGS) entry which is preliminary data.</text>
</comment>
<gene>
    <name evidence="2" type="ORF">AKO1_006347</name>
</gene>
<organism evidence="2 3">
    <name type="scientific">Acrasis kona</name>
    <dbReference type="NCBI Taxonomy" id="1008807"/>
    <lineage>
        <taxon>Eukaryota</taxon>
        <taxon>Discoba</taxon>
        <taxon>Heterolobosea</taxon>
        <taxon>Tetramitia</taxon>
        <taxon>Eutetramitia</taxon>
        <taxon>Acrasidae</taxon>
        <taxon>Acrasis</taxon>
    </lineage>
</organism>
<dbReference type="Proteomes" id="UP001431209">
    <property type="component" value="Unassembled WGS sequence"/>
</dbReference>